<dbReference type="PANTHER" id="PTHR30055">
    <property type="entry name" value="HTH-TYPE TRANSCRIPTIONAL REGULATOR RUTR"/>
    <property type="match status" value="1"/>
</dbReference>
<sequence length="217" mass="23928">MPKPRAKPAGPGRPKDLEKRQAILDAAKRLFPRHGYDGITMDAIATEAGVSKLTVYSHFTDKDTLFTEAVKAKCEEMLPHAVFELGPDAGPIREVLLTIARRFHRLVTSDEAVRLHRIMAAQAPDSPKLAKLFYEAGPRRTLAEFEALLRHAHDAGALDVPDPVRSAEHFFCLIKGLNHLRVLIGCCEPLSAEAAEAHLHSVVDLFVRAHAPAGNRR</sequence>
<dbReference type="InterPro" id="IPR001647">
    <property type="entry name" value="HTH_TetR"/>
</dbReference>
<evidence type="ECO:0000256" key="4">
    <source>
        <dbReference type="PROSITE-ProRule" id="PRU00335"/>
    </source>
</evidence>
<organism evidence="6 7">
    <name type="scientific">Rehaibacterium terrae</name>
    <dbReference type="NCBI Taxonomy" id="1341696"/>
    <lineage>
        <taxon>Bacteria</taxon>
        <taxon>Pseudomonadati</taxon>
        <taxon>Pseudomonadota</taxon>
        <taxon>Gammaproteobacteria</taxon>
        <taxon>Lysobacterales</taxon>
        <taxon>Lysobacteraceae</taxon>
        <taxon>Rehaibacterium</taxon>
    </lineage>
</organism>
<dbReference type="Gene3D" id="1.10.357.10">
    <property type="entry name" value="Tetracycline Repressor, domain 2"/>
    <property type="match status" value="1"/>
</dbReference>
<dbReference type="FunFam" id="1.10.10.60:FF:000141">
    <property type="entry name" value="TetR family transcriptional regulator"/>
    <property type="match status" value="1"/>
</dbReference>
<reference evidence="6 7" key="1">
    <citation type="submission" date="2020-08" db="EMBL/GenBank/DDBJ databases">
        <title>Genomic Encyclopedia of Type Strains, Phase IV (KMG-IV): sequencing the most valuable type-strain genomes for metagenomic binning, comparative biology and taxonomic classification.</title>
        <authorList>
            <person name="Goeker M."/>
        </authorList>
    </citation>
    <scope>NUCLEOTIDE SEQUENCE [LARGE SCALE GENOMIC DNA]</scope>
    <source>
        <strain evidence="6 7">DSM 25897</strain>
    </source>
</reference>
<dbReference type="Pfam" id="PF14246">
    <property type="entry name" value="TetR_C_7"/>
    <property type="match status" value="1"/>
</dbReference>
<evidence type="ECO:0000313" key="6">
    <source>
        <dbReference type="EMBL" id="MBB5014824.1"/>
    </source>
</evidence>
<keyword evidence="2 4" id="KW-0238">DNA-binding</keyword>
<feature type="DNA-binding region" description="H-T-H motif" evidence="4">
    <location>
        <begin position="40"/>
        <end position="59"/>
    </location>
</feature>
<dbReference type="GO" id="GO:0003700">
    <property type="term" value="F:DNA-binding transcription factor activity"/>
    <property type="evidence" value="ECO:0007669"/>
    <property type="project" value="TreeGrafter"/>
</dbReference>
<feature type="domain" description="HTH tetR-type" evidence="5">
    <location>
        <begin position="17"/>
        <end position="77"/>
    </location>
</feature>
<dbReference type="InterPro" id="IPR009057">
    <property type="entry name" value="Homeodomain-like_sf"/>
</dbReference>
<dbReference type="PROSITE" id="PS50977">
    <property type="entry name" value="HTH_TETR_2"/>
    <property type="match status" value="1"/>
</dbReference>
<dbReference type="InterPro" id="IPR050109">
    <property type="entry name" value="HTH-type_TetR-like_transc_reg"/>
</dbReference>
<dbReference type="RefSeq" id="WP_183947393.1">
    <property type="nucleotide sequence ID" value="NZ_JACHHX010000003.1"/>
</dbReference>
<dbReference type="PRINTS" id="PR00455">
    <property type="entry name" value="HTHTETR"/>
</dbReference>
<dbReference type="SUPFAM" id="SSF46689">
    <property type="entry name" value="Homeodomain-like"/>
    <property type="match status" value="1"/>
</dbReference>
<dbReference type="InterPro" id="IPR039536">
    <property type="entry name" value="TetR_C_Proteobacteria"/>
</dbReference>
<dbReference type="Pfam" id="PF00440">
    <property type="entry name" value="TetR_N"/>
    <property type="match status" value="1"/>
</dbReference>
<gene>
    <name evidence="6" type="ORF">HNQ58_000700</name>
</gene>
<accession>A0A7W8DDB5</accession>
<dbReference type="PANTHER" id="PTHR30055:SF146">
    <property type="entry name" value="HTH-TYPE TRANSCRIPTIONAL DUAL REGULATOR CECR"/>
    <property type="match status" value="1"/>
</dbReference>
<dbReference type="AlphaFoldDB" id="A0A7W8DDB5"/>
<dbReference type="GO" id="GO:0000976">
    <property type="term" value="F:transcription cis-regulatory region binding"/>
    <property type="evidence" value="ECO:0007669"/>
    <property type="project" value="TreeGrafter"/>
</dbReference>
<protein>
    <submittedName>
        <fullName evidence="6">TetR/AcrR family transcriptional repressor of mexJK operon</fullName>
    </submittedName>
</protein>
<dbReference type="Gene3D" id="1.10.10.60">
    <property type="entry name" value="Homeodomain-like"/>
    <property type="match status" value="1"/>
</dbReference>
<keyword evidence="1" id="KW-0805">Transcription regulation</keyword>
<evidence type="ECO:0000256" key="1">
    <source>
        <dbReference type="ARBA" id="ARBA00023015"/>
    </source>
</evidence>
<evidence type="ECO:0000256" key="2">
    <source>
        <dbReference type="ARBA" id="ARBA00023125"/>
    </source>
</evidence>
<evidence type="ECO:0000259" key="5">
    <source>
        <dbReference type="PROSITE" id="PS50977"/>
    </source>
</evidence>
<evidence type="ECO:0000256" key="3">
    <source>
        <dbReference type="ARBA" id="ARBA00023163"/>
    </source>
</evidence>
<dbReference type="SUPFAM" id="SSF48498">
    <property type="entry name" value="Tetracyclin repressor-like, C-terminal domain"/>
    <property type="match status" value="1"/>
</dbReference>
<dbReference type="EMBL" id="JACHHX010000003">
    <property type="protein sequence ID" value="MBB5014824.1"/>
    <property type="molecule type" value="Genomic_DNA"/>
</dbReference>
<dbReference type="InterPro" id="IPR036271">
    <property type="entry name" value="Tet_transcr_reg_TetR-rel_C_sf"/>
</dbReference>
<keyword evidence="3" id="KW-0804">Transcription</keyword>
<evidence type="ECO:0000313" key="7">
    <source>
        <dbReference type="Proteomes" id="UP000519004"/>
    </source>
</evidence>
<dbReference type="Proteomes" id="UP000519004">
    <property type="component" value="Unassembled WGS sequence"/>
</dbReference>
<name>A0A7W8DDB5_9GAMM</name>
<proteinExistence type="predicted"/>
<keyword evidence="7" id="KW-1185">Reference proteome</keyword>
<comment type="caution">
    <text evidence="6">The sequence shown here is derived from an EMBL/GenBank/DDBJ whole genome shotgun (WGS) entry which is preliminary data.</text>
</comment>